<dbReference type="Pfam" id="PF12681">
    <property type="entry name" value="Glyoxalase_2"/>
    <property type="match status" value="1"/>
</dbReference>
<dbReference type="SUPFAM" id="SSF54593">
    <property type="entry name" value="Glyoxalase/Bleomycin resistance protein/Dihydroxybiphenyl dioxygenase"/>
    <property type="match status" value="1"/>
</dbReference>
<dbReference type="InterPro" id="IPR025870">
    <property type="entry name" value="Glyoxalase-like_dom"/>
</dbReference>
<evidence type="ECO:0000256" key="1">
    <source>
        <dbReference type="ARBA" id="ARBA00011051"/>
    </source>
</evidence>
<dbReference type="EMBL" id="AMZY02000018">
    <property type="protein sequence ID" value="EMS31686.1"/>
    <property type="molecule type" value="Genomic_DNA"/>
</dbReference>
<evidence type="ECO:0000313" key="6">
    <source>
        <dbReference type="Proteomes" id="UP000010953"/>
    </source>
</evidence>
<protein>
    <recommendedName>
        <fullName evidence="2">Bleomycin resistance protein</fullName>
    </recommendedName>
</protein>
<name>M7Y388_9BACT</name>
<gene>
    <name evidence="5" type="ORF">C943_01957</name>
</gene>
<evidence type="ECO:0000259" key="4">
    <source>
        <dbReference type="PROSITE" id="PS51819"/>
    </source>
</evidence>
<dbReference type="PROSITE" id="PS51819">
    <property type="entry name" value="VOC"/>
    <property type="match status" value="1"/>
</dbReference>
<dbReference type="InterPro" id="IPR000335">
    <property type="entry name" value="Bleomycin-R"/>
</dbReference>
<comment type="similarity">
    <text evidence="1">Belongs to the bleomycin resistance protein family.</text>
</comment>
<dbReference type="STRING" id="1239962.C943_01957"/>
<dbReference type="InParanoid" id="M7Y388"/>
<dbReference type="eggNOG" id="COG0346">
    <property type="taxonomic scope" value="Bacteria"/>
</dbReference>
<dbReference type="InterPro" id="IPR037523">
    <property type="entry name" value="VOC_core"/>
</dbReference>
<dbReference type="CDD" id="cd08349">
    <property type="entry name" value="BLMA_like"/>
    <property type="match status" value="1"/>
</dbReference>
<dbReference type="InterPro" id="IPR029068">
    <property type="entry name" value="Glyas_Bleomycin-R_OHBP_Dase"/>
</dbReference>
<keyword evidence="3" id="KW-0046">Antibiotic resistance</keyword>
<dbReference type="Proteomes" id="UP000010953">
    <property type="component" value="Unassembled WGS sequence"/>
</dbReference>
<reference evidence="5" key="1">
    <citation type="submission" date="2013-01" db="EMBL/GenBank/DDBJ databases">
        <title>Genome assembly of Mariniradius saccharolyticus AK6.</title>
        <authorList>
            <person name="Vaidya B."/>
            <person name="Khatri I."/>
            <person name="Tanuku N.R.S."/>
            <person name="Subramanian S."/>
            <person name="Pinnaka A."/>
        </authorList>
    </citation>
    <scope>NUCLEOTIDE SEQUENCE [LARGE SCALE GENOMIC DNA]</scope>
    <source>
        <strain evidence="5">AK6</strain>
    </source>
</reference>
<dbReference type="Gene3D" id="3.10.180.10">
    <property type="entry name" value="2,3-Dihydroxybiphenyl 1,2-Dioxygenase, domain 1"/>
    <property type="match status" value="1"/>
</dbReference>
<keyword evidence="6" id="KW-1185">Reference proteome</keyword>
<organism evidence="5 6">
    <name type="scientific">Mariniradius saccharolyticus AK6</name>
    <dbReference type="NCBI Taxonomy" id="1239962"/>
    <lineage>
        <taxon>Bacteria</taxon>
        <taxon>Pseudomonadati</taxon>
        <taxon>Bacteroidota</taxon>
        <taxon>Cytophagia</taxon>
        <taxon>Cytophagales</taxon>
        <taxon>Cyclobacteriaceae</taxon>
        <taxon>Mariniradius</taxon>
    </lineage>
</organism>
<proteinExistence type="inferred from homology"/>
<evidence type="ECO:0000313" key="5">
    <source>
        <dbReference type="EMBL" id="EMS31686.1"/>
    </source>
</evidence>
<evidence type="ECO:0000256" key="2">
    <source>
        <dbReference type="ARBA" id="ARBA00021572"/>
    </source>
</evidence>
<dbReference type="AlphaFoldDB" id="M7Y388"/>
<dbReference type="GO" id="GO:0046677">
    <property type="term" value="P:response to antibiotic"/>
    <property type="evidence" value="ECO:0007669"/>
    <property type="project" value="UniProtKB-KW"/>
</dbReference>
<feature type="domain" description="VOC" evidence="4">
    <location>
        <begin position="1"/>
        <end position="115"/>
    </location>
</feature>
<accession>M7Y388</accession>
<sequence>MLTAVNPKLPMRKAAITKRYYIEQLGFSLLSDYGKYLIFGKDEVEIHFFEFKDLDPHENYGQVYLRTDDIDGLYQSFLSSGVAIHPSAPLQTKPWGQREFSLLDPDYNLLTFGQAVV</sequence>
<comment type="caution">
    <text evidence="5">The sequence shown here is derived from an EMBL/GenBank/DDBJ whole genome shotgun (WGS) entry which is preliminary data.</text>
</comment>
<dbReference type="OrthoDB" id="66829at2"/>
<evidence type="ECO:0000256" key="3">
    <source>
        <dbReference type="ARBA" id="ARBA00023251"/>
    </source>
</evidence>